<dbReference type="AlphaFoldDB" id="F1YP89"/>
<keyword evidence="5" id="KW-0804">Transcription</keyword>
<dbReference type="STRING" id="644548.SCNU_18692"/>
<evidence type="ECO:0000256" key="6">
    <source>
        <dbReference type="SAM" id="MobiDB-lite"/>
    </source>
</evidence>
<evidence type="ECO:0000256" key="2">
    <source>
        <dbReference type="ARBA" id="ARBA00023015"/>
    </source>
</evidence>
<dbReference type="GO" id="GO:0032993">
    <property type="term" value="C:protein-DNA complex"/>
    <property type="evidence" value="ECO:0007669"/>
    <property type="project" value="TreeGrafter"/>
</dbReference>
<feature type="region of interest" description="Disordered" evidence="6">
    <location>
        <begin position="204"/>
        <end position="251"/>
    </location>
</feature>
<accession>F1YP89</accession>
<dbReference type="Proteomes" id="UP000035065">
    <property type="component" value="Unassembled WGS sequence"/>
</dbReference>
<dbReference type="GO" id="GO:0003677">
    <property type="term" value="F:DNA binding"/>
    <property type="evidence" value="ECO:0007669"/>
    <property type="project" value="UniProtKB-KW"/>
</dbReference>
<dbReference type="SUPFAM" id="SSF53850">
    <property type="entry name" value="Periplasmic binding protein-like II"/>
    <property type="match status" value="1"/>
</dbReference>
<evidence type="ECO:0000259" key="7">
    <source>
        <dbReference type="Pfam" id="PF03466"/>
    </source>
</evidence>
<name>F1YP89_9ACTN</name>
<evidence type="ECO:0000256" key="1">
    <source>
        <dbReference type="ARBA" id="ARBA00009437"/>
    </source>
</evidence>
<organism evidence="8 9">
    <name type="scientific">Gordonia neofelifaecis NRRL B-59395</name>
    <dbReference type="NCBI Taxonomy" id="644548"/>
    <lineage>
        <taxon>Bacteria</taxon>
        <taxon>Bacillati</taxon>
        <taxon>Actinomycetota</taxon>
        <taxon>Actinomycetes</taxon>
        <taxon>Mycobacteriales</taxon>
        <taxon>Gordoniaceae</taxon>
        <taxon>Gordonia</taxon>
    </lineage>
</organism>
<dbReference type="OrthoDB" id="3388207at2"/>
<keyword evidence="9" id="KW-1185">Reference proteome</keyword>
<evidence type="ECO:0000256" key="3">
    <source>
        <dbReference type="ARBA" id="ARBA00023125"/>
    </source>
</evidence>
<comment type="caution">
    <text evidence="8">The sequence shown here is derived from an EMBL/GenBank/DDBJ whole genome shotgun (WGS) entry which is preliminary data.</text>
</comment>
<dbReference type="Pfam" id="PF03466">
    <property type="entry name" value="LysR_substrate"/>
    <property type="match status" value="1"/>
</dbReference>
<keyword evidence="2" id="KW-0805">Transcription regulation</keyword>
<comment type="similarity">
    <text evidence="1">Belongs to the LysR transcriptional regulatory family.</text>
</comment>
<dbReference type="InterPro" id="IPR005119">
    <property type="entry name" value="LysR_subst-bd"/>
</dbReference>
<evidence type="ECO:0000256" key="4">
    <source>
        <dbReference type="ARBA" id="ARBA00023159"/>
    </source>
</evidence>
<dbReference type="Gene3D" id="3.40.190.10">
    <property type="entry name" value="Periplasmic binding protein-like II"/>
    <property type="match status" value="4"/>
</dbReference>
<keyword evidence="3" id="KW-0238">DNA-binding</keyword>
<reference evidence="8 9" key="1">
    <citation type="journal article" date="2011" name="J. Bacteriol.">
        <title>Draft Genome Sequence of Gordonia neofelifaecis NRRL B-59395, a Cholesterol-Degrading Actinomycete.</title>
        <authorList>
            <person name="Ge F."/>
            <person name="Li W."/>
            <person name="Chen G."/>
            <person name="Liu Y."/>
            <person name="Zhang G."/>
            <person name="Yong B."/>
            <person name="Wang Q."/>
            <person name="Wang N."/>
            <person name="Huang Z."/>
            <person name="Li W."/>
            <person name="Wang J."/>
            <person name="Wu C."/>
            <person name="Xie Q."/>
            <person name="Liu G."/>
        </authorList>
    </citation>
    <scope>NUCLEOTIDE SEQUENCE [LARGE SCALE GENOMIC DNA]</scope>
    <source>
        <strain evidence="8 9">NRRL B-59395</strain>
    </source>
</reference>
<dbReference type="RefSeq" id="WP_009680931.1">
    <property type="nucleotide sequence ID" value="NZ_AEUD01000022.1"/>
</dbReference>
<proteinExistence type="inferred from homology"/>
<keyword evidence="4" id="KW-0010">Activator</keyword>
<sequence length="251" mass="27152">MTSDSAASADARPRFRLAYVPGATPAKWVRKWRDRFTDTPLDLLSCSVVDSTRMLADGAADAVVTRIPDALAMFDPGPHHAIDLYEETTVVVVPKDHYLTVAEELTADDVAAESFFSPLDDVLTWERPPGTMLDHRPATTADAIELVAAGVGLLAVPQSLARLHHRRDLVYRPLIGAPTSRVGLVWASPTSDLAEQFVGLVRGRGANSSRGKEPQPKRSAKEKAAAKRANREAAGKVPGKNFGKGARRGRR</sequence>
<protein>
    <submittedName>
        <fullName evidence="8">LysR family transcription regulator</fullName>
    </submittedName>
</protein>
<dbReference type="EMBL" id="AEUD01000022">
    <property type="protein sequence ID" value="EGD53484.1"/>
    <property type="molecule type" value="Genomic_DNA"/>
</dbReference>
<dbReference type="PANTHER" id="PTHR30346:SF0">
    <property type="entry name" value="HCA OPERON TRANSCRIPTIONAL ACTIVATOR HCAR"/>
    <property type="match status" value="1"/>
</dbReference>
<dbReference type="GO" id="GO:0003700">
    <property type="term" value="F:DNA-binding transcription factor activity"/>
    <property type="evidence" value="ECO:0007669"/>
    <property type="project" value="TreeGrafter"/>
</dbReference>
<feature type="compositionally biased region" description="Basic and acidic residues" evidence="6">
    <location>
        <begin position="210"/>
        <end position="234"/>
    </location>
</feature>
<dbReference type="PANTHER" id="PTHR30346">
    <property type="entry name" value="TRANSCRIPTIONAL DUAL REGULATOR HCAR-RELATED"/>
    <property type="match status" value="1"/>
</dbReference>
<evidence type="ECO:0000313" key="9">
    <source>
        <dbReference type="Proteomes" id="UP000035065"/>
    </source>
</evidence>
<gene>
    <name evidence="8" type="ORF">SCNU_18692</name>
</gene>
<evidence type="ECO:0000313" key="8">
    <source>
        <dbReference type="EMBL" id="EGD53484.1"/>
    </source>
</evidence>
<evidence type="ECO:0000256" key="5">
    <source>
        <dbReference type="ARBA" id="ARBA00023163"/>
    </source>
</evidence>
<feature type="domain" description="LysR substrate-binding" evidence="7">
    <location>
        <begin position="13"/>
        <end position="203"/>
    </location>
</feature>
<dbReference type="eggNOG" id="COG0583">
    <property type="taxonomic scope" value="Bacteria"/>
</dbReference>